<dbReference type="Pfam" id="PF19843">
    <property type="entry name" value="DUF6318"/>
    <property type="match status" value="1"/>
</dbReference>
<dbReference type="Proteomes" id="UP001203761">
    <property type="component" value="Unassembled WGS sequence"/>
</dbReference>
<dbReference type="RefSeq" id="WP_249737188.1">
    <property type="nucleotide sequence ID" value="NZ_JAKNCJ010000002.1"/>
</dbReference>
<dbReference type="InterPro" id="IPR046281">
    <property type="entry name" value="DUF6318"/>
</dbReference>
<feature type="compositionally biased region" description="Low complexity" evidence="1">
    <location>
        <begin position="38"/>
        <end position="54"/>
    </location>
</feature>
<evidence type="ECO:0000256" key="1">
    <source>
        <dbReference type="SAM" id="MobiDB-lite"/>
    </source>
</evidence>
<evidence type="ECO:0000259" key="2">
    <source>
        <dbReference type="Pfam" id="PF19843"/>
    </source>
</evidence>
<organism evidence="3 4">
    <name type="scientific">Brachybacterium equifaecis</name>
    <dbReference type="NCBI Taxonomy" id="2910770"/>
    <lineage>
        <taxon>Bacteria</taxon>
        <taxon>Bacillati</taxon>
        <taxon>Actinomycetota</taxon>
        <taxon>Actinomycetes</taxon>
        <taxon>Micrococcales</taxon>
        <taxon>Dermabacteraceae</taxon>
        <taxon>Brachybacterium</taxon>
    </lineage>
</organism>
<feature type="compositionally biased region" description="Low complexity" evidence="1">
    <location>
        <begin position="62"/>
        <end position="71"/>
    </location>
</feature>
<evidence type="ECO:0000313" key="3">
    <source>
        <dbReference type="EMBL" id="MCL6423095.1"/>
    </source>
</evidence>
<gene>
    <name evidence="3" type="ORF">Bequi_06800</name>
</gene>
<proteinExistence type="predicted"/>
<comment type="caution">
    <text evidence="3">The sequence shown here is derived from an EMBL/GenBank/DDBJ whole genome shotgun (WGS) entry which is preliminary data.</text>
</comment>
<sequence>MNSRMQKVVILVVALVLVLPLGAVGLLQAFGPGEGDVPAATAPADTRPAVDPASQPSPSPTTAPALPAGLTEQSADGAQATARYTLESYAYMMAIGDMQAWGAVIDGGCQVCQSFLSNATQLHSQAGYQSGGVFTVTGTTFEGTGEPPASGTVTLQVTQDPAVIIDDPTREGVDVPGFAGEMQMVMVWDGTQWRVGDMAITADSGSVSDGGGAQG</sequence>
<dbReference type="EMBL" id="JAKNCJ010000002">
    <property type="protein sequence ID" value="MCL6423095.1"/>
    <property type="molecule type" value="Genomic_DNA"/>
</dbReference>
<name>A0ABT0QZY0_9MICO</name>
<reference evidence="3" key="1">
    <citation type="submission" date="2022-02" db="EMBL/GenBank/DDBJ databases">
        <authorList>
            <person name="Lee M."/>
            <person name="Kim S.-J."/>
            <person name="Jung M.-Y."/>
        </authorList>
    </citation>
    <scope>NUCLEOTIDE SEQUENCE</scope>
    <source>
        <strain evidence="3">JHP9</strain>
    </source>
</reference>
<feature type="region of interest" description="Disordered" evidence="1">
    <location>
        <begin position="38"/>
        <end position="74"/>
    </location>
</feature>
<protein>
    <submittedName>
        <fullName evidence="3">DUF6318 family protein</fullName>
    </submittedName>
</protein>
<feature type="domain" description="DUF6318" evidence="2">
    <location>
        <begin position="52"/>
        <end position="196"/>
    </location>
</feature>
<evidence type="ECO:0000313" key="4">
    <source>
        <dbReference type="Proteomes" id="UP001203761"/>
    </source>
</evidence>
<keyword evidence="4" id="KW-1185">Reference proteome</keyword>
<accession>A0ABT0QZY0</accession>